<reference evidence="2" key="1">
    <citation type="submission" date="2011-07" db="EMBL/GenBank/DDBJ databases">
        <title>Complete genome sequence of Acetobacterium woodii.</title>
        <authorList>
            <person name="Poehlein A."/>
            <person name="Schmidt S."/>
            <person name="Kaster A.-K."/>
            <person name="Goenrich M."/>
            <person name="Vollmers J."/>
            <person name="Thuermer A."/>
            <person name="Gottschalk G."/>
            <person name="Thauer R.K."/>
            <person name="Daniel R."/>
            <person name="Mueller V."/>
        </authorList>
    </citation>
    <scope>NUCLEOTIDE SEQUENCE [LARGE SCALE GENOMIC DNA]</scope>
    <source>
        <strain evidence="2">ATCC 29683 / DSM 1030 / JCM 2381 / KCTC 1655 / WB1</strain>
    </source>
</reference>
<dbReference type="RefSeq" id="WP_014355985.1">
    <property type="nucleotide sequence ID" value="NC_016894.1"/>
</dbReference>
<dbReference type="HOGENOM" id="CLU_2447857_0_0_9"/>
<keyword evidence="2" id="KW-1185">Reference proteome</keyword>
<proteinExistence type="predicted"/>
<gene>
    <name evidence="1" type="ordered locus">Awo_c16000</name>
</gene>
<dbReference type="KEGG" id="awo:Awo_c16000"/>
<dbReference type="Proteomes" id="UP000007177">
    <property type="component" value="Chromosome"/>
</dbReference>
<name>H6LGQ4_ACEWD</name>
<dbReference type="AlphaFoldDB" id="H6LGQ4"/>
<dbReference type="EMBL" id="CP002987">
    <property type="protein sequence ID" value="AFA48382.1"/>
    <property type="molecule type" value="Genomic_DNA"/>
</dbReference>
<dbReference type="STRING" id="931626.Awo_c16000"/>
<evidence type="ECO:0000313" key="2">
    <source>
        <dbReference type="Proteomes" id="UP000007177"/>
    </source>
</evidence>
<organism evidence="1 2">
    <name type="scientific">Acetobacterium woodii (strain ATCC 29683 / DSM 1030 / JCM 2381 / KCTC 1655 / WB1)</name>
    <dbReference type="NCBI Taxonomy" id="931626"/>
    <lineage>
        <taxon>Bacteria</taxon>
        <taxon>Bacillati</taxon>
        <taxon>Bacillota</taxon>
        <taxon>Clostridia</taxon>
        <taxon>Eubacteriales</taxon>
        <taxon>Eubacteriaceae</taxon>
        <taxon>Acetobacterium</taxon>
    </lineage>
</organism>
<protein>
    <submittedName>
        <fullName evidence="1">Uncharacterized protein</fullName>
    </submittedName>
</protein>
<dbReference type="OrthoDB" id="1778921at2"/>
<reference evidence="1 2" key="2">
    <citation type="journal article" date="2012" name="PLoS ONE">
        <title>An ancient pathway combining carbon dioxide fixation with the generation and utilization of a sodium ion gradient for ATP synthesis.</title>
        <authorList>
            <person name="Poehlein A."/>
            <person name="Schmidt S."/>
            <person name="Kaster A.K."/>
            <person name="Goenrich M."/>
            <person name="Vollmers J."/>
            <person name="Thurmer A."/>
            <person name="Bertsch J."/>
            <person name="Schuchmann K."/>
            <person name="Voigt B."/>
            <person name="Hecker M."/>
            <person name="Daniel R."/>
            <person name="Thauer R.K."/>
            <person name="Gottschalk G."/>
            <person name="Muller V."/>
        </authorList>
    </citation>
    <scope>NUCLEOTIDE SEQUENCE [LARGE SCALE GENOMIC DNA]</scope>
    <source>
        <strain evidence="2">ATCC 29683 / DSM 1030 / JCM 2381 / KCTC 1655 / WB1</strain>
    </source>
</reference>
<sequence>MMLKQDYLQAQIVMKQAQIDLENIFNTTKPESAEDQEAHNSLLKLIDQLKSIDAYYDHLKITKIEALSPNEKLFVNLIKLNKEQVNQKF</sequence>
<accession>H6LGQ4</accession>
<evidence type="ECO:0000313" key="1">
    <source>
        <dbReference type="EMBL" id="AFA48382.1"/>
    </source>
</evidence>